<accession>A0A964T0W3</accession>
<dbReference type="Pfam" id="PF01037">
    <property type="entry name" value="AsnC_trans_reg"/>
    <property type="match status" value="1"/>
</dbReference>
<dbReference type="CDD" id="cd00090">
    <property type="entry name" value="HTH_ARSR"/>
    <property type="match status" value="1"/>
</dbReference>
<dbReference type="Gene3D" id="1.10.10.10">
    <property type="entry name" value="Winged helix-like DNA-binding domain superfamily/Winged helix DNA-binding domain"/>
    <property type="match status" value="1"/>
</dbReference>
<dbReference type="InterPro" id="IPR000485">
    <property type="entry name" value="AsnC-type_HTH_dom"/>
</dbReference>
<dbReference type="InterPro" id="IPR019887">
    <property type="entry name" value="Tscrpt_reg_AsnC/Lrp_C"/>
</dbReference>
<evidence type="ECO:0000256" key="2">
    <source>
        <dbReference type="ARBA" id="ARBA00023125"/>
    </source>
</evidence>
<dbReference type="Pfam" id="PF13412">
    <property type="entry name" value="HTH_24"/>
    <property type="match status" value="1"/>
</dbReference>
<evidence type="ECO:0000256" key="3">
    <source>
        <dbReference type="ARBA" id="ARBA00023163"/>
    </source>
</evidence>
<gene>
    <name evidence="5" type="ORF">E4O86_01170</name>
</gene>
<sequence>MQMDRLDYRLLSAIQTNNRLTAEALSEIVGLSATACQRRLKRLRDAGIIEGDVAIVSPAAVGRPLIMIVQVTLERERADIVDRFKAAIRRTPEILSGYYVTGEADFVLIVSARDMVEYENFTRDFFYQNRDIRGFKTTVVMDRVKTSFALPLHLDEPEGDEKRWADIASATSDPDRPRRLVR</sequence>
<keyword evidence="2" id="KW-0238">DNA-binding</keyword>
<dbReference type="AlphaFoldDB" id="A0A964T0W3"/>
<evidence type="ECO:0000256" key="1">
    <source>
        <dbReference type="ARBA" id="ARBA00023015"/>
    </source>
</evidence>
<dbReference type="InterPro" id="IPR011991">
    <property type="entry name" value="ArsR-like_HTH"/>
</dbReference>
<dbReference type="InterPro" id="IPR019888">
    <property type="entry name" value="Tscrpt_reg_AsnC-like"/>
</dbReference>
<dbReference type="PROSITE" id="PS00519">
    <property type="entry name" value="HTH_ASNC_1"/>
    <property type="match status" value="1"/>
</dbReference>
<protein>
    <submittedName>
        <fullName evidence="5">Lrp/AsnC family transcriptional regulator</fullName>
    </submittedName>
</protein>
<dbReference type="GO" id="GO:0005829">
    <property type="term" value="C:cytosol"/>
    <property type="evidence" value="ECO:0007669"/>
    <property type="project" value="TreeGrafter"/>
</dbReference>
<dbReference type="Gene3D" id="3.30.70.920">
    <property type="match status" value="1"/>
</dbReference>
<dbReference type="InterPro" id="IPR036388">
    <property type="entry name" value="WH-like_DNA-bd_sf"/>
</dbReference>
<comment type="caution">
    <text evidence="5">The sequence shown here is derived from an EMBL/GenBank/DDBJ whole genome shotgun (WGS) entry which is preliminary data.</text>
</comment>
<dbReference type="PROSITE" id="PS50956">
    <property type="entry name" value="HTH_ASNC_2"/>
    <property type="match status" value="1"/>
</dbReference>
<dbReference type="PANTHER" id="PTHR30154">
    <property type="entry name" value="LEUCINE-RESPONSIVE REGULATORY PROTEIN"/>
    <property type="match status" value="1"/>
</dbReference>
<feature type="domain" description="HTH asnC-type" evidence="4">
    <location>
        <begin position="3"/>
        <end position="64"/>
    </location>
</feature>
<dbReference type="Proteomes" id="UP000773614">
    <property type="component" value="Unassembled WGS sequence"/>
</dbReference>
<reference evidence="5" key="1">
    <citation type="submission" date="2019-03" db="EMBL/GenBank/DDBJ databases">
        <title>Afifella sp. nov., isolated from activated sludge.</title>
        <authorList>
            <person name="Li Q."/>
            <person name="Liu Y."/>
        </authorList>
    </citation>
    <scope>NUCLEOTIDE SEQUENCE</scope>
    <source>
        <strain evidence="5">L72</strain>
    </source>
</reference>
<dbReference type="GO" id="GO:0006355">
    <property type="term" value="P:regulation of DNA-templated transcription"/>
    <property type="evidence" value="ECO:0007669"/>
    <property type="project" value="UniProtKB-ARBA"/>
</dbReference>
<keyword evidence="6" id="KW-1185">Reference proteome</keyword>
<dbReference type="EMBL" id="SPKJ01000002">
    <property type="protein sequence ID" value="MYZ46333.1"/>
    <property type="molecule type" value="Genomic_DNA"/>
</dbReference>
<evidence type="ECO:0000313" key="5">
    <source>
        <dbReference type="EMBL" id="MYZ46333.1"/>
    </source>
</evidence>
<dbReference type="PRINTS" id="PR00033">
    <property type="entry name" value="HTHASNC"/>
</dbReference>
<name>A0A964T0W3_9HYPH</name>
<keyword evidence="3" id="KW-0804">Transcription</keyword>
<proteinExistence type="predicted"/>
<evidence type="ECO:0000259" key="4">
    <source>
        <dbReference type="PROSITE" id="PS50956"/>
    </source>
</evidence>
<organism evidence="5 6">
    <name type="scientific">Propylenella binzhouense</name>
    <dbReference type="NCBI Taxonomy" id="2555902"/>
    <lineage>
        <taxon>Bacteria</taxon>
        <taxon>Pseudomonadati</taxon>
        <taxon>Pseudomonadota</taxon>
        <taxon>Alphaproteobacteria</taxon>
        <taxon>Hyphomicrobiales</taxon>
        <taxon>Propylenellaceae</taxon>
        <taxon>Propylenella</taxon>
    </lineage>
</organism>
<evidence type="ECO:0000313" key="6">
    <source>
        <dbReference type="Proteomes" id="UP000773614"/>
    </source>
</evidence>
<dbReference type="GO" id="GO:0043565">
    <property type="term" value="F:sequence-specific DNA binding"/>
    <property type="evidence" value="ECO:0007669"/>
    <property type="project" value="InterPro"/>
</dbReference>
<dbReference type="SUPFAM" id="SSF54909">
    <property type="entry name" value="Dimeric alpha+beta barrel"/>
    <property type="match status" value="1"/>
</dbReference>
<dbReference type="OrthoDB" id="7856348at2"/>
<dbReference type="InterPro" id="IPR036390">
    <property type="entry name" value="WH_DNA-bd_sf"/>
</dbReference>
<dbReference type="InterPro" id="IPR019885">
    <property type="entry name" value="Tscrpt_reg_HTH_AsnC-type_CS"/>
</dbReference>
<dbReference type="PANTHER" id="PTHR30154:SF34">
    <property type="entry name" value="TRANSCRIPTIONAL REGULATOR AZLB"/>
    <property type="match status" value="1"/>
</dbReference>
<dbReference type="SMART" id="SM00344">
    <property type="entry name" value="HTH_ASNC"/>
    <property type="match status" value="1"/>
</dbReference>
<dbReference type="SUPFAM" id="SSF46785">
    <property type="entry name" value="Winged helix' DNA-binding domain"/>
    <property type="match status" value="1"/>
</dbReference>
<keyword evidence="1" id="KW-0805">Transcription regulation</keyword>
<dbReference type="InterPro" id="IPR011008">
    <property type="entry name" value="Dimeric_a/b-barrel"/>
</dbReference>
<dbReference type="GO" id="GO:0043200">
    <property type="term" value="P:response to amino acid"/>
    <property type="evidence" value="ECO:0007669"/>
    <property type="project" value="TreeGrafter"/>
</dbReference>